<gene>
    <name evidence="1" type="ORF">CBW24_04170</name>
</gene>
<sequence length="245" mass="26615">MTPQEAWQTLRDDPEYFLRWYPLKMAGSNLPMVAGAANPKVYSIYKLHPDRDGTAPGDTKRGHHGATRPSRNKVMNFFNISKNISSFHMSTGGLPQIGAHGPINACYVPMLNWNSDSYGMQNLNADPTALPYYVADNSGDGFMATGQLSGCCFAWQEVGGNLYCSHVNPAGGDGGTMQDAMAATGQQDGAPGPLQFYGRRQYAALASVVGLRNNAGWRLYAQTSADSFHTVNGLRRLHPNPVVLR</sequence>
<evidence type="ECO:0000313" key="2">
    <source>
        <dbReference type="Proteomes" id="UP000219050"/>
    </source>
</evidence>
<dbReference type="OrthoDB" id="5726381at2"/>
<reference evidence="1 2" key="1">
    <citation type="submission" date="2017-05" db="EMBL/GenBank/DDBJ databases">
        <title>Comparative genomic and metabolic analysis of manganese-oxidizing mechanisms in Celeribater manganoxidans DY25T: its adaption to the environment of polymetallic nodule.</title>
        <authorList>
            <person name="Wang X."/>
        </authorList>
    </citation>
    <scope>NUCLEOTIDE SEQUENCE [LARGE SCALE GENOMIC DNA]</scope>
    <source>
        <strain evidence="1 2">DY25</strain>
    </source>
</reference>
<name>A0A291LX90_9RHOB</name>
<keyword evidence="2" id="KW-1185">Reference proteome</keyword>
<dbReference type="AlphaFoldDB" id="A0A291LX90"/>
<protein>
    <submittedName>
        <fullName evidence="1">Uncharacterized protein</fullName>
    </submittedName>
</protein>
<dbReference type="KEGG" id="cmag:CBW24_04170"/>
<proteinExistence type="predicted"/>
<dbReference type="Proteomes" id="UP000219050">
    <property type="component" value="Chromosome"/>
</dbReference>
<evidence type="ECO:0000313" key="1">
    <source>
        <dbReference type="EMBL" id="ATI41274.1"/>
    </source>
</evidence>
<dbReference type="EMBL" id="CP021404">
    <property type="protein sequence ID" value="ATI41274.1"/>
    <property type="molecule type" value="Genomic_DNA"/>
</dbReference>
<organism evidence="1 2">
    <name type="scientific">Pacificitalea manganoxidans</name>
    <dbReference type="NCBI Taxonomy" id="1411902"/>
    <lineage>
        <taxon>Bacteria</taxon>
        <taxon>Pseudomonadati</taxon>
        <taxon>Pseudomonadota</taxon>
        <taxon>Alphaproteobacteria</taxon>
        <taxon>Rhodobacterales</taxon>
        <taxon>Paracoccaceae</taxon>
        <taxon>Pacificitalea</taxon>
    </lineage>
</organism>
<dbReference type="RefSeq" id="WP_097372770.1">
    <property type="nucleotide sequence ID" value="NZ_CP021404.1"/>
</dbReference>
<accession>A0A291LX90</accession>